<feature type="region of interest" description="Disordered" evidence="1">
    <location>
        <begin position="25"/>
        <end position="44"/>
    </location>
</feature>
<evidence type="ECO:0000256" key="1">
    <source>
        <dbReference type="SAM" id="MobiDB-lite"/>
    </source>
</evidence>
<dbReference type="AlphaFoldDB" id="A0A9P4NDT2"/>
<feature type="region of interest" description="Disordered" evidence="1">
    <location>
        <begin position="49"/>
        <end position="74"/>
    </location>
</feature>
<sequence>MLLRSSSGHTPNLGICAHANLTKDLLSKPNSKPSGQSSPSTPQRALELRATAKSGTSSATSSAHSRQTEGSTTYKTALKLKHDNETIEVSRDMALRALKAFNCCHSEDFKMKVAPYLVADFINKKRKREIMDMDDTLFTGTSSQDGCFEDPHSPMSTPCPKRRRTTKPAGTPAINNISNLPSLPPAAAAAKLDDVFAPIPWLVRVGIPRFLARDSVSTTTETFNVVWPSEPMSARDTLGTIPSGLQQENVLDFDIPATTFSTMDMNSMTADIPNTVTPSQAFCTCPPASIQSAIAQAREPDIDIPTADLSTPDLNLEASNNTCVITTDSAFGEAESALPLFQVRCVGQHSDTPNYDFLLADYDFSAIDFDLSDILDRDLSTMDNHFDPSLPPYVSHAPDSSPGVVALSARLNSPAPSEILDRLLQSRSVPQASADLGC</sequence>
<feature type="region of interest" description="Disordered" evidence="1">
    <location>
        <begin position="142"/>
        <end position="177"/>
    </location>
</feature>
<gene>
    <name evidence="2" type="ORF">EJ08DRAFT_684323</name>
</gene>
<name>A0A9P4NDT2_9PEZI</name>
<feature type="compositionally biased region" description="Low complexity" evidence="1">
    <location>
        <begin position="51"/>
        <end position="65"/>
    </location>
</feature>
<reference evidence="2" key="1">
    <citation type="journal article" date="2020" name="Stud. Mycol.">
        <title>101 Dothideomycetes genomes: a test case for predicting lifestyles and emergence of pathogens.</title>
        <authorList>
            <person name="Haridas S."/>
            <person name="Albert R."/>
            <person name="Binder M."/>
            <person name="Bloem J."/>
            <person name="Labutti K."/>
            <person name="Salamov A."/>
            <person name="Andreopoulos B."/>
            <person name="Baker S."/>
            <person name="Barry K."/>
            <person name="Bills G."/>
            <person name="Bluhm B."/>
            <person name="Cannon C."/>
            <person name="Castanera R."/>
            <person name="Culley D."/>
            <person name="Daum C."/>
            <person name="Ezra D."/>
            <person name="Gonzalez J."/>
            <person name="Henrissat B."/>
            <person name="Kuo A."/>
            <person name="Liang C."/>
            <person name="Lipzen A."/>
            <person name="Lutzoni F."/>
            <person name="Magnuson J."/>
            <person name="Mondo S."/>
            <person name="Nolan M."/>
            <person name="Ohm R."/>
            <person name="Pangilinan J."/>
            <person name="Park H.-J."/>
            <person name="Ramirez L."/>
            <person name="Alfaro M."/>
            <person name="Sun H."/>
            <person name="Tritt A."/>
            <person name="Yoshinaga Y."/>
            <person name="Zwiers L.-H."/>
            <person name="Turgeon B."/>
            <person name="Goodwin S."/>
            <person name="Spatafora J."/>
            <person name="Crous P."/>
            <person name="Grigoriev I."/>
        </authorList>
    </citation>
    <scope>NUCLEOTIDE SEQUENCE</scope>
    <source>
        <strain evidence="2">CBS 130266</strain>
    </source>
</reference>
<accession>A0A9P4NDT2</accession>
<evidence type="ECO:0000313" key="2">
    <source>
        <dbReference type="EMBL" id="KAF2416201.1"/>
    </source>
</evidence>
<dbReference type="EMBL" id="MU007166">
    <property type="protein sequence ID" value="KAF2416201.1"/>
    <property type="molecule type" value="Genomic_DNA"/>
</dbReference>
<proteinExistence type="predicted"/>
<organism evidence="2 3">
    <name type="scientific">Tothia fuscella</name>
    <dbReference type="NCBI Taxonomy" id="1048955"/>
    <lineage>
        <taxon>Eukaryota</taxon>
        <taxon>Fungi</taxon>
        <taxon>Dikarya</taxon>
        <taxon>Ascomycota</taxon>
        <taxon>Pezizomycotina</taxon>
        <taxon>Dothideomycetes</taxon>
        <taxon>Pleosporomycetidae</taxon>
        <taxon>Venturiales</taxon>
        <taxon>Cylindrosympodiaceae</taxon>
        <taxon>Tothia</taxon>
    </lineage>
</organism>
<comment type="caution">
    <text evidence="2">The sequence shown here is derived from an EMBL/GenBank/DDBJ whole genome shotgun (WGS) entry which is preliminary data.</text>
</comment>
<dbReference type="Proteomes" id="UP000800235">
    <property type="component" value="Unassembled WGS sequence"/>
</dbReference>
<feature type="compositionally biased region" description="Polar residues" evidence="1">
    <location>
        <begin position="28"/>
        <end position="43"/>
    </location>
</feature>
<evidence type="ECO:0000313" key="3">
    <source>
        <dbReference type="Proteomes" id="UP000800235"/>
    </source>
</evidence>
<protein>
    <submittedName>
        <fullName evidence="2">Uncharacterized protein</fullName>
    </submittedName>
</protein>
<keyword evidence="3" id="KW-1185">Reference proteome</keyword>